<name>A0ABW4XPQ5_9GAMM</name>
<protein>
    <submittedName>
        <fullName evidence="1">DUF3530 family protein</fullName>
    </submittedName>
</protein>
<evidence type="ECO:0000313" key="2">
    <source>
        <dbReference type="Proteomes" id="UP001597380"/>
    </source>
</evidence>
<evidence type="ECO:0000313" key="1">
    <source>
        <dbReference type="EMBL" id="MFD2096283.1"/>
    </source>
</evidence>
<accession>A0ABW4XPQ5</accession>
<comment type="caution">
    <text evidence="1">The sequence shown here is derived from an EMBL/GenBank/DDBJ whole genome shotgun (WGS) entry which is preliminary data.</text>
</comment>
<proteinExistence type="predicted"/>
<sequence length="287" mass="32528">MLIRAIVPILAWTISFLSYSALASSLDNLSRYDRDGELITLGQGDNAFQALKRDALTPQTKGVAILVPDWSVPPSQQQGVGYLSELMPNHGWVTIAITAPPQLHNPNYTSPLEKPEEIDTAREAPTPAHPIQADEWLNDEIREEQSEAYLTQIIARMDATVEESSKHPGFYLVIAQGSSAGWLTQLYEAKRLGPPDALINIGAYLPQHQMNIALAEAMAKTDIPVLDIYTRYDNRWVQDTVTLRPQLANKHFKLHYRQRELFGDVDMTRTDERLWKEIYGWLTYLGW</sequence>
<dbReference type="Proteomes" id="UP001597380">
    <property type="component" value="Unassembled WGS sequence"/>
</dbReference>
<dbReference type="RefSeq" id="WP_345339338.1">
    <property type="nucleotide sequence ID" value="NZ_BAABLI010000008.1"/>
</dbReference>
<keyword evidence="2" id="KW-1185">Reference proteome</keyword>
<dbReference type="InterPro" id="IPR022529">
    <property type="entry name" value="DUF3530"/>
</dbReference>
<reference evidence="2" key="1">
    <citation type="journal article" date="2019" name="Int. J. Syst. Evol. Microbiol.">
        <title>The Global Catalogue of Microorganisms (GCM) 10K type strain sequencing project: providing services to taxonomists for standard genome sequencing and annotation.</title>
        <authorList>
            <consortium name="The Broad Institute Genomics Platform"/>
            <consortium name="The Broad Institute Genome Sequencing Center for Infectious Disease"/>
            <person name="Wu L."/>
            <person name="Ma J."/>
        </authorList>
    </citation>
    <scope>NUCLEOTIDE SEQUENCE [LARGE SCALE GENOMIC DNA]</scope>
    <source>
        <strain evidence="2">CGMCC 1.10992</strain>
    </source>
</reference>
<dbReference type="Pfam" id="PF12048">
    <property type="entry name" value="DUF3530"/>
    <property type="match status" value="1"/>
</dbReference>
<gene>
    <name evidence="1" type="ORF">ACFSJ3_09840</name>
</gene>
<dbReference type="EMBL" id="JBHUHT010000012">
    <property type="protein sequence ID" value="MFD2096283.1"/>
    <property type="molecule type" value="Genomic_DNA"/>
</dbReference>
<organism evidence="1 2">
    <name type="scientific">Corallincola platygyrae</name>
    <dbReference type="NCBI Taxonomy" id="1193278"/>
    <lineage>
        <taxon>Bacteria</taxon>
        <taxon>Pseudomonadati</taxon>
        <taxon>Pseudomonadota</taxon>
        <taxon>Gammaproteobacteria</taxon>
        <taxon>Alteromonadales</taxon>
        <taxon>Psychromonadaceae</taxon>
        <taxon>Corallincola</taxon>
    </lineage>
</organism>